<name>A0ABS8SVL0_DATST</name>
<keyword evidence="3" id="KW-1185">Reference proteome</keyword>
<dbReference type="EMBL" id="JACEIK010000806">
    <property type="protein sequence ID" value="MCD7462489.1"/>
    <property type="molecule type" value="Genomic_DNA"/>
</dbReference>
<gene>
    <name evidence="2" type="ORF">HAX54_048644</name>
</gene>
<organism evidence="2 3">
    <name type="scientific">Datura stramonium</name>
    <name type="common">Jimsonweed</name>
    <name type="synonym">Common thornapple</name>
    <dbReference type="NCBI Taxonomy" id="4076"/>
    <lineage>
        <taxon>Eukaryota</taxon>
        <taxon>Viridiplantae</taxon>
        <taxon>Streptophyta</taxon>
        <taxon>Embryophyta</taxon>
        <taxon>Tracheophyta</taxon>
        <taxon>Spermatophyta</taxon>
        <taxon>Magnoliopsida</taxon>
        <taxon>eudicotyledons</taxon>
        <taxon>Gunneridae</taxon>
        <taxon>Pentapetalae</taxon>
        <taxon>asterids</taxon>
        <taxon>lamiids</taxon>
        <taxon>Solanales</taxon>
        <taxon>Solanaceae</taxon>
        <taxon>Solanoideae</taxon>
        <taxon>Datureae</taxon>
        <taxon>Datura</taxon>
    </lineage>
</organism>
<feature type="compositionally biased region" description="Basic and acidic residues" evidence="1">
    <location>
        <begin position="9"/>
        <end position="21"/>
    </location>
</feature>
<reference evidence="2 3" key="1">
    <citation type="journal article" date="2021" name="BMC Genomics">
        <title>Datura genome reveals duplications of psychoactive alkaloid biosynthetic genes and high mutation rate following tissue culture.</title>
        <authorList>
            <person name="Rajewski A."/>
            <person name="Carter-House D."/>
            <person name="Stajich J."/>
            <person name="Litt A."/>
        </authorList>
    </citation>
    <scope>NUCLEOTIDE SEQUENCE [LARGE SCALE GENOMIC DNA]</scope>
    <source>
        <strain evidence="2">AR-01</strain>
    </source>
</reference>
<evidence type="ECO:0000313" key="2">
    <source>
        <dbReference type="EMBL" id="MCD7462489.1"/>
    </source>
</evidence>
<evidence type="ECO:0000256" key="1">
    <source>
        <dbReference type="SAM" id="MobiDB-lite"/>
    </source>
</evidence>
<accession>A0ABS8SVL0</accession>
<comment type="caution">
    <text evidence="2">The sequence shown here is derived from an EMBL/GenBank/DDBJ whole genome shotgun (WGS) entry which is preliminary data.</text>
</comment>
<feature type="non-terminal residue" evidence="2">
    <location>
        <position position="170"/>
    </location>
</feature>
<sequence>MQTKARRQQPQERGSKGLEKELHQVPLFQRHPLLRGLELRIWRSMDSNGSILKKNPNMPWRIELMKAVWHLNSPPFVTPSVSCICLLIQRSATSPHRGSFMSIGAPLMESAQSSRGQVVSFTARSFNAFLGTLVVDPKMYFLLLEKDPYHDIRYILCEDHSASRWDRCET</sequence>
<proteinExistence type="predicted"/>
<feature type="region of interest" description="Disordered" evidence="1">
    <location>
        <begin position="1"/>
        <end position="21"/>
    </location>
</feature>
<protein>
    <submittedName>
        <fullName evidence="2">Uncharacterized protein</fullName>
    </submittedName>
</protein>
<evidence type="ECO:0000313" key="3">
    <source>
        <dbReference type="Proteomes" id="UP000823775"/>
    </source>
</evidence>
<dbReference type="Proteomes" id="UP000823775">
    <property type="component" value="Unassembled WGS sequence"/>
</dbReference>